<dbReference type="Proteomes" id="UP000585474">
    <property type="component" value="Unassembled WGS sequence"/>
</dbReference>
<evidence type="ECO:0000259" key="2">
    <source>
        <dbReference type="Pfam" id="PF22936"/>
    </source>
</evidence>
<evidence type="ECO:0000256" key="1">
    <source>
        <dbReference type="SAM" id="MobiDB-lite"/>
    </source>
</evidence>
<feature type="domain" description="Retrovirus-related Pol polyprotein from transposon TNT 1-94-like beta-barrel" evidence="2">
    <location>
        <begin position="20"/>
        <end position="75"/>
    </location>
</feature>
<sequence length="352" mass="38927">MTEDKSDVLLTASVDEKLDWVLDSNSAYHLCRDREVFSTYATCEGLVWMTNNTANRVIGKGTVWFHMTNERSMTLIEWYLEDPEWYKSTGRYFEICAEVCPDMSGATSAGCPVRSSKEGDKEELYSDGEERWSHDNSQNDVLCGTPQWGVEKHLSEKVQALQCGEMKERKAKIDTYGGYTTTGSGGQCFRFAGPSYKIGTVRTVDRAISGNSSPLAWGLSEGDLALQVNLFPLMCLGIIANHCVLTKFQCSDHVGLAIERQPSNGYHAPIECGGPYCRGFSRVRRFDGDATCSAMANSKHMKKYSSEVKKTSEKANTLGSDLNKAKKKLVGEEAARKDSDAVAKSKLETDAT</sequence>
<dbReference type="Pfam" id="PF22936">
    <property type="entry name" value="Pol_BBD"/>
    <property type="match status" value="1"/>
</dbReference>
<dbReference type="InterPro" id="IPR054722">
    <property type="entry name" value="PolX-like_BBD"/>
</dbReference>
<evidence type="ECO:0000313" key="3">
    <source>
        <dbReference type="EMBL" id="GFY95439.1"/>
    </source>
</evidence>
<dbReference type="OrthoDB" id="1909174at2759"/>
<feature type="region of interest" description="Disordered" evidence="1">
    <location>
        <begin position="329"/>
        <end position="352"/>
    </location>
</feature>
<reference evidence="3 4" key="1">
    <citation type="submission" date="2019-07" db="EMBL/GenBank/DDBJ databases">
        <title>De Novo Assembly of kiwifruit Actinidia rufa.</title>
        <authorList>
            <person name="Sugita-Konishi S."/>
            <person name="Sato K."/>
            <person name="Mori E."/>
            <person name="Abe Y."/>
            <person name="Kisaki G."/>
            <person name="Hamano K."/>
            <person name="Suezawa K."/>
            <person name="Otani M."/>
            <person name="Fukuda T."/>
            <person name="Manabe T."/>
            <person name="Gomi K."/>
            <person name="Tabuchi M."/>
            <person name="Akimitsu K."/>
            <person name="Kataoka I."/>
        </authorList>
    </citation>
    <scope>NUCLEOTIDE SEQUENCE [LARGE SCALE GENOMIC DNA]</scope>
    <source>
        <strain evidence="4">cv. Fuchu</strain>
    </source>
</reference>
<dbReference type="EMBL" id="BJWL01000010">
    <property type="protein sequence ID" value="GFY95439.1"/>
    <property type="molecule type" value="Genomic_DNA"/>
</dbReference>
<proteinExistence type="predicted"/>
<accession>A0A7J0FB75</accession>
<name>A0A7J0FB75_9ERIC</name>
<keyword evidence="4" id="KW-1185">Reference proteome</keyword>
<comment type="caution">
    <text evidence="3">The sequence shown here is derived from an EMBL/GenBank/DDBJ whole genome shotgun (WGS) entry which is preliminary data.</text>
</comment>
<protein>
    <recommendedName>
        <fullName evidence="2">Retrovirus-related Pol polyprotein from transposon TNT 1-94-like beta-barrel domain-containing protein</fullName>
    </recommendedName>
</protein>
<feature type="compositionally biased region" description="Basic and acidic residues" evidence="1">
    <location>
        <begin position="115"/>
        <end position="134"/>
    </location>
</feature>
<feature type="region of interest" description="Disordered" evidence="1">
    <location>
        <begin position="109"/>
        <end position="136"/>
    </location>
</feature>
<gene>
    <name evidence="3" type="ORF">Acr_10g0008240</name>
</gene>
<dbReference type="AlphaFoldDB" id="A0A7J0FB75"/>
<organism evidence="3 4">
    <name type="scientific">Actinidia rufa</name>
    <dbReference type="NCBI Taxonomy" id="165716"/>
    <lineage>
        <taxon>Eukaryota</taxon>
        <taxon>Viridiplantae</taxon>
        <taxon>Streptophyta</taxon>
        <taxon>Embryophyta</taxon>
        <taxon>Tracheophyta</taxon>
        <taxon>Spermatophyta</taxon>
        <taxon>Magnoliopsida</taxon>
        <taxon>eudicotyledons</taxon>
        <taxon>Gunneridae</taxon>
        <taxon>Pentapetalae</taxon>
        <taxon>asterids</taxon>
        <taxon>Ericales</taxon>
        <taxon>Actinidiaceae</taxon>
        <taxon>Actinidia</taxon>
    </lineage>
</organism>
<evidence type="ECO:0000313" key="4">
    <source>
        <dbReference type="Proteomes" id="UP000585474"/>
    </source>
</evidence>